<dbReference type="EMBL" id="PUDN01000196">
    <property type="protein sequence ID" value="PQH46972.1"/>
    <property type="molecule type" value="Genomic_DNA"/>
</dbReference>
<evidence type="ECO:0000313" key="12">
    <source>
        <dbReference type="Proteomes" id="UP000516419"/>
    </source>
</evidence>
<evidence type="ECO:0000313" key="10">
    <source>
        <dbReference type="Proteomes" id="UP000239276"/>
    </source>
</evidence>
<reference evidence="2" key="5">
    <citation type="submission" date="2020-08" db="EMBL/GenBank/DDBJ databases">
        <title>Diversity of carbapenem-resistant Acinetobacter baumannii and bacteriophage-mediated spread of the Oxa23 carbapenemase.</title>
        <authorList>
            <person name="Abouelfetouh A."/>
            <person name="Mattock J."/>
            <person name="Turner D."/>
            <person name="Li E."/>
            <person name="Evans B.A."/>
        </authorList>
    </citation>
    <scope>NUCLEOTIDE SEQUENCE</scope>
    <source>
        <strain evidence="2">A86</strain>
    </source>
</reference>
<dbReference type="OMA" id="DGAYCKF"/>
<dbReference type="EMBL" id="CP061525">
    <property type="protein sequence ID" value="QNV20813.1"/>
    <property type="molecule type" value="Genomic_DNA"/>
</dbReference>
<reference evidence="8 11" key="3">
    <citation type="submission" date="2018-07" db="EMBL/GenBank/DDBJ databases">
        <authorList>
            <consortium name="Pathogen Informatics"/>
        </authorList>
    </citation>
    <scope>NUCLEOTIDE SEQUENCE [LARGE SCALE GENOMIC DNA]</scope>
    <source>
        <strain evidence="8 11">4300STDY7045823</strain>
    </source>
</reference>
<dbReference type="EMBL" id="UFMQ01000002">
    <property type="protein sequence ID" value="SST18263.1"/>
    <property type="molecule type" value="Genomic_DNA"/>
</dbReference>
<dbReference type="EMBL" id="VMBB01000043">
    <property type="protein sequence ID" value="MDR8262575.1"/>
    <property type="molecule type" value="Genomic_DNA"/>
</dbReference>
<sequence length="195" mass="22213">MKKIIVISTTLLGLTGCAIPAVNNLVRSTNMYQDDVSGNTANLRVYRSNIPMVQFYITYQNNEGEKISKNLITKQISNNLTKYGSMHEPKKLNMPKPTISLNNGEEFFEFKVPANKKLTFRLTSVIGSTTMYSCDVKMDYQLERNGNYELIRLKQIKDFVNPALLTEPSQDEAYCKFVVKEIFEDGKETIIKSIS</sequence>
<evidence type="ECO:0000313" key="9">
    <source>
        <dbReference type="Proteomes" id="UP000237823"/>
    </source>
</evidence>
<dbReference type="PROSITE" id="PS51257">
    <property type="entry name" value="PROKAR_LIPOPROTEIN"/>
    <property type="match status" value="1"/>
</dbReference>
<keyword evidence="1" id="KW-0732">Signal</keyword>
<dbReference type="Proteomes" id="UP000252694">
    <property type="component" value="Unassembled WGS sequence"/>
</dbReference>
<evidence type="ECO:0000313" key="3">
    <source>
        <dbReference type="EMBL" id="MDR8262575.1"/>
    </source>
</evidence>
<accession>A0A059ZLK7</accession>
<feature type="chain" id="PRO_5015026602" description="Lipoprotein" evidence="1">
    <location>
        <begin position="21"/>
        <end position="195"/>
    </location>
</feature>
<proteinExistence type="predicted"/>
<evidence type="ECO:0000313" key="11">
    <source>
        <dbReference type="Proteomes" id="UP000252694"/>
    </source>
</evidence>
<evidence type="ECO:0000313" key="8">
    <source>
        <dbReference type="EMBL" id="SST18263.1"/>
    </source>
</evidence>
<dbReference type="Proteomes" id="UP000634608">
    <property type="component" value="Unassembled WGS sequence"/>
</dbReference>
<evidence type="ECO:0000256" key="1">
    <source>
        <dbReference type="SAM" id="SignalP"/>
    </source>
</evidence>
<dbReference type="EMBL" id="VMAF01000012">
    <property type="protein sequence ID" value="MDR8431457.1"/>
    <property type="molecule type" value="Genomic_DNA"/>
</dbReference>
<reference evidence="7 12" key="6">
    <citation type="submission" date="2020-09" db="EMBL/GenBank/DDBJ databases">
        <title>Carbapenem-Resistant Acinetobacter baumannii devoid of typical resistance factors.</title>
        <authorList>
            <person name="Hoffmann M."/>
            <person name="Luo Y."/>
            <person name="Strain E."/>
            <person name="Rand H."/>
            <person name="Javkar K.G."/>
        </authorList>
    </citation>
    <scope>NUCLEOTIDE SEQUENCE [LARGE SCALE GENOMIC DNA]</scope>
    <source>
        <strain evidence="7 12">CFSAN093705</strain>
    </source>
</reference>
<evidence type="ECO:0000313" key="7">
    <source>
        <dbReference type="EMBL" id="QNV20813.1"/>
    </source>
</evidence>
<evidence type="ECO:0000313" key="5">
    <source>
        <dbReference type="EMBL" id="PQH46972.1"/>
    </source>
</evidence>
<evidence type="ECO:0000313" key="6">
    <source>
        <dbReference type="EMBL" id="PRN35149.1"/>
    </source>
</evidence>
<dbReference type="KEGG" id="abw:BL01_12170"/>
<organism evidence="2 13">
    <name type="scientific">Acinetobacter baumannii</name>
    <dbReference type="NCBI Taxonomy" id="470"/>
    <lineage>
        <taxon>Bacteria</taxon>
        <taxon>Pseudomonadati</taxon>
        <taxon>Pseudomonadota</taxon>
        <taxon>Gammaproteobacteria</taxon>
        <taxon>Moraxellales</taxon>
        <taxon>Moraxellaceae</taxon>
        <taxon>Acinetobacter</taxon>
        <taxon>Acinetobacter calcoaceticus/baumannii complex</taxon>
    </lineage>
</organism>
<evidence type="ECO:0008006" key="14">
    <source>
        <dbReference type="Google" id="ProtNLM"/>
    </source>
</evidence>
<dbReference type="Proteomes" id="UP000239276">
    <property type="component" value="Unassembled WGS sequence"/>
</dbReference>
<evidence type="ECO:0000313" key="2">
    <source>
        <dbReference type="EMBL" id="MBD0221966.1"/>
    </source>
</evidence>
<dbReference type="AlphaFoldDB" id="A0A059ZLK7"/>
<dbReference type="Proteomes" id="UP000237823">
    <property type="component" value="Unassembled WGS sequence"/>
</dbReference>
<gene>
    <name evidence="6" type="ORF">B9W25_09335</name>
    <name evidence="5" type="ORF">C5U34_18480</name>
    <name evidence="4" type="ORF">FPK63_10265</name>
    <name evidence="3" type="ORF">FPK87_19205</name>
    <name evidence="7" type="ORF">FQZ18_13760</name>
    <name evidence="2" type="ORF">IAG11_19045</name>
    <name evidence="8" type="ORF">SAMEA104305318_00700</name>
</gene>
<dbReference type="Proteomes" id="UP000516419">
    <property type="component" value="Chromosome"/>
</dbReference>
<evidence type="ECO:0000313" key="4">
    <source>
        <dbReference type="EMBL" id="MDR8431457.1"/>
    </source>
</evidence>
<dbReference type="OrthoDB" id="9875007at2"/>
<dbReference type="EMBL" id="JACSVK010000129">
    <property type="protein sequence ID" value="MBD0221966.1"/>
    <property type="molecule type" value="Genomic_DNA"/>
</dbReference>
<protein>
    <recommendedName>
        <fullName evidence="14">Lipoprotein</fullName>
    </recommendedName>
</protein>
<reference evidence="6 9" key="1">
    <citation type="submission" date="2017-04" db="EMBL/GenBank/DDBJ databases">
        <title>Comparison of Acinetobacter baumannii whole genome sequences from two major hospitals in Kuwait.</title>
        <authorList>
            <person name="Nasser K."/>
            <person name="Habibi N."/>
            <person name="Khan M.W."/>
            <person name="Purohit P."/>
            <person name="Al-Obaid I."/>
            <person name="Dhar R."/>
            <person name="Al-Fouzan W."/>
            <person name="Mustafa A.S."/>
        </authorList>
    </citation>
    <scope>NUCLEOTIDE SEQUENCE [LARGE SCALE GENOMIC DNA]</scope>
    <source>
        <strain evidence="6 9">KUFAR57</strain>
    </source>
</reference>
<dbReference type="GeneID" id="92893063"/>
<name>A0A059ZLK7_ACIBA</name>
<reference evidence="5 10" key="2">
    <citation type="journal article" date="2018" name="J. Antimicrob. Chemother.">
        <title>Phylogenomics of colistin-susceptible and resistant XDR Acinetobacter baumannii.</title>
        <authorList>
            <person name="Mustapha M."/>
            <person name="Li B."/>
            <person name="Pacey M.P."/>
            <person name="Mettus R.T."/>
            <person name="McElheny C.L."/>
            <person name="Ernst R.K."/>
            <person name="Cooper V.S."/>
            <person name="Doi Y."/>
        </authorList>
    </citation>
    <scope>NUCLEOTIDE SEQUENCE [LARGE SCALE GENOMIC DNA]</scope>
    <source>
        <strain evidence="5 10">R20</strain>
    </source>
</reference>
<dbReference type="RefSeq" id="WP_000721057.1">
    <property type="nucleotide sequence ID" value="NZ_AP024415.1"/>
</dbReference>
<reference evidence="3" key="4">
    <citation type="submission" date="2019-07" db="EMBL/GenBank/DDBJ databases">
        <title>Biological characteristics of mucoid Acinetobacter baumannii from a general hospital in China.</title>
        <authorList>
            <person name="Hua X."/>
            <person name="Yu Y."/>
        </authorList>
    </citation>
    <scope>NUCLEOTIDE SEQUENCE</scope>
    <source>
        <strain evidence="3">N41</strain>
        <strain evidence="4">N8</strain>
    </source>
</reference>
<feature type="signal peptide" evidence="1">
    <location>
        <begin position="1"/>
        <end position="20"/>
    </location>
</feature>
<dbReference type="EMBL" id="NEPB01000015">
    <property type="protein sequence ID" value="PRN35149.1"/>
    <property type="molecule type" value="Genomic_DNA"/>
</dbReference>
<evidence type="ECO:0000313" key="13">
    <source>
        <dbReference type="Proteomes" id="UP000634608"/>
    </source>
</evidence>